<feature type="domain" description="DUF1540" evidence="1">
    <location>
        <begin position="5"/>
        <end position="47"/>
    </location>
</feature>
<sequence length="54" mass="5842">MISNIKCAVEECQYNESDLCQASTIQVKAGMQDHVISTSGDTACKTFTPKTNLS</sequence>
<dbReference type="RefSeq" id="WP_200806461.1">
    <property type="nucleotide sequence ID" value="NZ_FUWM01000016.1"/>
</dbReference>
<reference evidence="3" key="1">
    <citation type="submission" date="2017-02" db="EMBL/GenBank/DDBJ databases">
        <authorList>
            <person name="Varghese N."/>
            <person name="Submissions S."/>
        </authorList>
    </citation>
    <scope>NUCLEOTIDE SEQUENCE [LARGE SCALE GENOMIC DNA]</scope>
    <source>
        <strain evidence="3">ATCC BAA-73</strain>
    </source>
</reference>
<dbReference type="Pfam" id="PF07561">
    <property type="entry name" value="DUF1540"/>
    <property type="match status" value="1"/>
</dbReference>
<evidence type="ECO:0000259" key="1">
    <source>
        <dbReference type="Pfam" id="PF07561"/>
    </source>
</evidence>
<dbReference type="InterPro" id="IPR011437">
    <property type="entry name" value="DUF1540"/>
</dbReference>
<evidence type="ECO:0000313" key="3">
    <source>
        <dbReference type="Proteomes" id="UP000190625"/>
    </source>
</evidence>
<protein>
    <recommendedName>
        <fullName evidence="1">DUF1540 domain-containing protein</fullName>
    </recommendedName>
</protein>
<dbReference type="Proteomes" id="UP000190625">
    <property type="component" value="Unassembled WGS sequence"/>
</dbReference>
<gene>
    <name evidence="2" type="ORF">SAMN02745118_01980</name>
</gene>
<keyword evidence="3" id="KW-1185">Reference proteome</keyword>
<evidence type="ECO:0000313" key="2">
    <source>
        <dbReference type="EMBL" id="SJZ84102.1"/>
    </source>
</evidence>
<name>A0A1T4NYD5_9FIRM</name>
<dbReference type="AlphaFoldDB" id="A0A1T4NYD5"/>
<accession>A0A1T4NYD5</accession>
<dbReference type="EMBL" id="FUWM01000016">
    <property type="protein sequence ID" value="SJZ84102.1"/>
    <property type="molecule type" value="Genomic_DNA"/>
</dbReference>
<organism evidence="2 3">
    <name type="scientific">Selenihalanaerobacter shriftii</name>
    <dbReference type="NCBI Taxonomy" id="142842"/>
    <lineage>
        <taxon>Bacteria</taxon>
        <taxon>Bacillati</taxon>
        <taxon>Bacillota</taxon>
        <taxon>Clostridia</taxon>
        <taxon>Halanaerobiales</taxon>
        <taxon>Halobacteroidaceae</taxon>
        <taxon>Selenihalanaerobacter</taxon>
    </lineage>
</organism>
<proteinExistence type="predicted"/>